<name>A0ABD3MCG5_9STRA</name>
<dbReference type="InterPro" id="IPR011992">
    <property type="entry name" value="EF-hand-dom_pair"/>
</dbReference>
<reference evidence="3 4" key="1">
    <citation type="submission" date="2024-10" db="EMBL/GenBank/DDBJ databases">
        <title>Updated reference genomes for cyclostephanoid diatoms.</title>
        <authorList>
            <person name="Roberts W.R."/>
            <person name="Alverson A.J."/>
        </authorList>
    </citation>
    <scope>NUCLEOTIDE SEQUENCE [LARGE SCALE GENOMIC DNA]</scope>
    <source>
        <strain evidence="3 4">AJA232-27</strain>
    </source>
</reference>
<dbReference type="AlphaFoldDB" id="A0ABD3MCG5"/>
<protein>
    <recommendedName>
        <fullName evidence="5">Calmodulin</fullName>
    </recommendedName>
</protein>
<feature type="compositionally biased region" description="Polar residues" evidence="1">
    <location>
        <begin position="33"/>
        <end position="46"/>
    </location>
</feature>
<feature type="transmembrane region" description="Helical" evidence="2">
    <location>
        <begin position="155"/>
        <end position="177"/>
    </location>
</feature>
<proteinExistence type="predicted"/>
<sequence length="567" mass="64141">MAVGRRRRIIIISQVVILQHYLPRCVSAASSIRNTATTSSNPNPSKVSHKNTGNRRRRHLFRDTVSDSDDDTDISLLNHTDSSRSNHPQFLPRALQSSLHTMMIDNPLEKTIRMGMRNSAFLFGEGHRRLRRQGRRRRLISSMASPTIESKKMQMYLTCFAIVFAWISLGTLFYSYYYQWPLPQSFFYAVDAGMSIGFCTDVAETKVASRAFTVVHILLGASCVGGALVLLVQNVLEGVASRSAAEYKVILERDSMRKAFFGYGGGSGDSSSGADGLPNVRQFTLNPLSKRYAEGILSYADFRDALTQNGLAPLTDREFQRVCNFYDPDREGCIRYDYFADNFRGMHRIQRVSRSSIYEHYNGKSFPSRTLARVYDVLSSRRHRIYLIFVSWIGMGILWGIFDQGWDPITATHFAVSALATGGLTAPPVDPTTGILPTGPALFCGFYCLFGIPLMALTLGIFARVLVEGYIVEEELASMARPLSSSEFLFARQSLRSHNHAGYYYFDDSNKDGNGVMIQLSDYIVLQLMRQGKLSLESFQVMQRQYQMLDQQGDNDFWWKRKNDPCR</sequence>
<keyword evidence="4" id="KW-1185">Reference proteome</keyword>
<feature type="compositionally biased region" description="Basic residues" evidence="1">
    <location>
        <begin position="47"/>
        <end position="60"/>
    </location>
</feature>
<keyword evidence="2" id="KW-0472">Membrane</keyword>
<dbReference type="EMBL" id="JALLBG020000196">
    <property type="protein sequence ID" value="KAL3759877.1"/>
    <property type="molecule type" value="Genomic_DNA"/>
</dbReference>
<accession>A0ABD3MCG5</accession>
<feature type="transmembrane region" description="Helical" evidence="2">
    <location>
        <begin position="440"/>
        <end position="462"/>
    </location>
</feature>
<evidence type="ECO:0000313" key="3">
    <source>
        <dbReference type="EMBL" id="KAL3759877.1"/>
    </source>
</evidence>
<organism evidence="3 4">
    <name type="scientific">Discostella pseudostelligera</name>
    <dbReference type="NCBI Taxonomy" id="259834"/>
    <lineage>
        <taxon>Eukaryota</taxon>
        <taxon>Sar</taxon>
        <taxon>Stramenopiles</taxon>
        <taxon>Ochrophyta</taxon>
        <taxon>Bacillariophyta</taxon>
        <taxon>Coscinodiscophyceae</taxon>
        <taxon>Thalassiosirophycidae</taxon>
        <taxon>Stephanodiscales</taxon>
        <taxon>Stephanodiscaceae</taxon>
        <taxon>Discostella</taxon>
    </lineage>
</organism>
<dbReference type="Proteomes" id="UP001530293">
    <property type="component" value="Unassembled WGS sequence"/>
</dbReference>
<keyword evidence="2" id="KW-0812">Transmembrane</keyword>
<evidence type="ECO:0000256" key="1">
    <source>
        <dbReference type="SAM" id="MobiDB-lite"/>
    </source>
</evidence>
<dbReference type="SUPFAM" id="SSF47473">
    <property type="entry name" value="EF-hand"/>
    <property type="match status" value="1"/>
</dbReference>
<evidence type="ECO:0000256" key="2">
    <source>
        <dbReference type="SAM" id="Phobius"/>
    </source>
</evidence>
<feature type="transmembrane region" description="Helical" evidence="2">
    <location>
        <begin position="211"/>
        <end position="232"/>
    </location>
</feature>
<keyword evidence="2" id="KW-1133">Transmembrane helix</keyword>
<evidence type="ECO:0008006" key="5">
    <source>
        <dbReference type="Google" id="ProtNLM"/>
    </source>
</evidence>
<evidence type="ECO:0000313" key="4">
    <source>
        <dbReference type="Proteomes" id="UP001530293"/>
    </source>
</evidence>
<dbReference type="SUPFAM" id="SSF81324">
    <property type="entry name" value="Voltage-gated potassium channels"/>
    <property type="match status" value="1"/>
</dbReference>
<dbReference type="Gene3D" id="1.10.287.70">
    <property type="match status" value="1"/>
</dbReference>
<feature type="transmembrane region" description="Helical" evidence="2">
    <location>
        <begin position="385"/>
        <end position="402"/>
    </location>
</feature>
<feature type="region of interest" description="Disordered" evidence="1">
    <location>
        <begin position="33"/>
        <end position="68"/>
    </location>
</feature>
<gene>
    <name evidence="3" type="ORF">ACHAWU_007621</name>
</gene>
<comment type="caution">
    <text evidence="3">The sequence shown here is derived from an EMBL/GenBank/DDBJ whole genome shotgun (WGS) entry which is preliminary data.</text>
</comment>